<dbReference type="InterPro" id="IPR050991">
    <property type="entry name" value="ECM_Regulatory_Proteins"/>
</dbReference>
<protein>
    <recommendedName>
        <fullName evidence="3">Fibronectin type-III domain-containing protein</fullName>
    </recommendedName>
</protein>
<keyword evidence="1" id="KW-0677">Repeat</keyword>
<dbReference type="AlphaFoldDB" id="A0A1I0BZP7"/>
<feature type="non-terminal residue" evidence="4">
    <location>
        <position position="1"/>
    </location>
</feature>
<name>A0A1I0BZP7_9EURY</name>
<evidence type="ECO:0000259" key="3">
    <source>
        <dbReference type="PROSITE" id="PS50853"/>
    </source>
</evidence>
<feature type="region of interest" description="Disordered" evidence="2">
    <location>
        <begin position="15"/>
        <end position="36"/>
    </location>
</feature>
<evidence type="ECO:0000256" key="1">
    <source>
        <dbReference type="ARBA" id="ARBA00022737"/>
    </source>
</evidence>
<dbReference type="PANTHER" id="PTHR46708">
    <property type="entry name" value="TENASCIN"/>
    <property type="match status" value="1"/>
</dbReference>
<feature type="non-terminal residue" evidence="4">
    <location>
        <position position="456"/>
    </location>
</feature>
<dbReference type="Proteomes" id="UP000243338">
    <property type="component" value="Unassembled WGS sequence"/>
</dbReference>
<feature type="compositionally biased region" description="Gly residues" evidence="2">
    <location>
        <begin position="398"/>
        <end position="407"/>
    </location>
</feature>
<organism evidence="4 5">
    <name type="scientific">Methanococcoides vulcani</name>
    <dbReference type="NCBI Taxonomy" id="1353158"/>
    <lineage>
        <taxon>Archaea</taxon>
        <taxon>Methanobacteriati</taxon>
        <taxon>Methanobacteriota</taxon>
        <taxon>Stenosarchaea group</taxon>
        <taxon>Methanomicrobia</taxon>
        <taxon>Methanosarcinales</taxon>
        <taxon>Methanosarcinaceae</taxon>
        <taxon>Methanococcoides</taxon>
    </lineage>
</organism>
<dbReference type="STRING" id="1353158.SAMN04488587_0052"/>
<dbReference type="PANTHER" id="PTHR46708:SF2">
    <property type="entry name" value="FIBRONECTIN TYPE-III DOMAIN-CONTAINING PROTEIN"/>
    <property type="match status" value="1"/>
</dbReference>
<dbReference type="InterPro" id="IPR003961">
    <property type="entry name" value="FN3_dom"/>
</dbReference>
<keyword evidence="5" id="KW-1185">Reference proteome</keyword>
<feature type="domain" description="Fibronectin type-III" evidence="3">
    <location>
        <begin position="211"/>
        <end position="300"/>
    </location>
</feature>
<dbReference type="InterPro" id="IPR013783">
    <property type="entry name" value="Ig-like_fold"/>
</dbReference>
<accession>A0A1I0BZP7</accession>
<evidence type="ECO:0000313" key="5">
    <source>
        <dbReference type="Proteomes" id="UP000243338"/>
    </source>
</evidence>
<evidence type="ECO:0000256" key="2">
    <source>
        <dbReference type="SAM" id="MobiDB-lite"/>
    </source>
</evidence>
<dbReference type="Gene3D" id="2.60.40.10">
    <property type="entry name" value="Immunoglobulins"/>
    <property type="match status" value="4"/>
</dbReference>
<dbReference type="PROSITE" id="PS50853">
    <property type="entry name" value="FN3"/>
    <property type="match status" value="3"/>
</dbReference>
<feature type="region of interest" description="Disordered" evidence="2">
    <location>
        <begin position="386"/>
        <end position="411"/>
    </location>
</feature>
<sequence>VSVSATDAAGNTAVDTSASYTGTTPDVTPPSSVTGLGETSVASRSIAWSWTNPFDSDFSHTEIYLDGVFITNVDAPGNIYLASHLSESTTYQISTRTVDNNGNINTNWVNDTATTLDRSAPASVTGLAESSVTVSSITWSWTNPYDSDFSHTMVYLDGVFMTNVSTPGNSYLASGLSESTTYQISTRTVDNNGNINTNLVNDNATTLDFTAPSSVTGLVESNVTVSSITWSWTNPSDSDLSHAMIYLDGVFITNVNAPGNSYMVSGLSESTTHQISIRTVDTNGNINTNLVNDTATTLDLTPPSSVTGLAESSTTGSSITWSWTNPSNSDFSHTMIYLDGVLRTSISTPYNSYVVTGLSESTTYQISTRTVDIYGNINTDWVNDSATTSNSNSNSPSSGGGSSGGGSSSTTAEAFENIDVKDVAVRHVIRDLGNSFTFKNEGIDITYINISTDLNV</sequence>
<evidence type="ECO:0000313" key="4">
    <source>
        <dbReference type="EMBL" id="SET12511.1"/>
    </source>
</evidence>
<feature type="domain" description="Fibronectin type-III" evidence="3">
    <location>
        <begin position="302"/>
        <end position="392"/>
    </location>
</feature>
<reference evidence="5" key="1">
    <citation type="submission" date="2016-10" db="EMBL/GenBank/DDBJ databases">
        <authorList>
            <person name="Varghese N."/>
            <person name="Submissions S."/>
        </authorList>
    </citation>
    <scope>NUCLEOTIDE SEQUENCE [LARGE SCALE GENOMIC DNA]</scope>
    <source>
        <strain evidence="5">SLH 33</strain>
    </source>
</reference>
<dbReference type="EMBL" id="FOHQ01000014">
    <property type="protein sequence ID" value="SET12511.1"/>
    <property type="molecule type" value="Genomic_DNA"/>
</dbReference>
<dbReference type="SUPFAM" id="SSF49265">
    <property type="entry name" value="Fibronectin type III"/>
    <property type="match status" value="2"/>
</dbReference>
<dbReference type="InterPro" id="IPR036116">
    <property type="entry name" value="FN3_sf"/>
</dbReference>
<dbReference type="SMART" id="SM00060">
    <property type="entry name" value="FN3"/>
    <property type="match status" value="4"/>
</dbReference>
<gene>
    <name evidence="4" type="ORF">SAMN04488587_0052</name>
</gene>
<proteinExistence type="predicted"/>
<feature type="domain" description="Fibronectin type-III" evidence="3">
    <location>
        <begin position="29"/>
        <end position="119"/>
    </location>
</feature>
<feature type="compositionally biased region" description="Low complexity" evidence="2">
    <location>
        <begin position="21"/>
        <end position="35"/>
    </location>
</feature>